<sequence>MSKLLAGIYICCLSYTLKLHCEYKLPKPKSLCNTSRWPSVCVLIPDLEFDLFFKLNGYM</sequence>
<accession>A0A0E9X1G6</accession>
<organism evidence="1">
    <name type="scientific">Anguilla anguilla</name>
    <name type="common">European freshwater eel</name>
    <name type="synonym">Muraena anguilla</name>
    <dbReference type="NCBI Taxonomy" id="7936"/>
    <lineage>
        <taxon>Eukaryota</taxon>
        <taxon>Metazoa</taxon>
        <taxon>Chordata</taxon>
        <taxon>Craniata</taxon>
        <taxon>Vertebrata</taxon>
        <taxon>Euteleostomi</taxon>
        <taxon>Actinopterygii</taxon>
        <taxon>Neopterygii</taxon>
        <taxon>Teleostei</taxon>
        <taxon>Anguilliformes</taxon>
        <taxon>Anguillidae</taxon>
        <taxon>Anguilla</taxon>
    </lineage>
</organism>
<reference evidence="1" key="2">
    <citation type="journal article" date="2015" name="Fish Shellfish Immunol.">
        <title>Early steps in the European eel (Anguilla anguilla)-Vibrio vulnificus interaction in the gills: Role of the RtxA13 toxin.</title>
        <authorList>
            <person name="Callol A."/>
            <person name="Pajuelo D."/>
            <person name="Ebbesson L."/>
            <person name="Teles M."/>
            <person name="MacKenzie S."/>
            <person name="Amaro C."/>
        </authorList>
    </citation>
    <scope>NUCLEOTIDE SEQUENCE</scope>
</reference>
<proteinExistence type="predicted"/>
<dbReference type="EMBL" id="GBXM01012296">
    <property type="protein sequence ID" value="JAH96281.1"/>
    <property type="molecule type" value="Transcribed_RNA"/>
</dbReference>
<name>A0A0E9X1G6_ANGAN</name>
<evidence type="ECO:0000313" key="1">
    <source>
        <dbReference type="EMBL" id="JAH96281.1"/>
    </source>
</evidence>
<dbReference type="AlphaFoldDB" id="A0A0E9X1G6"/>
<protein>
    <submittedName>
        <fullName evidence="1">Uncharacterized protein</fullName>
    </submittedName>
</protein>
<reference evidence="1" key="1">
    <citation type="submission" date="2014-11" db="EMBL/GenBank/DDBJ databases">
        <authorList>
            <person name="Amaro Gonzalez C."/>
        </authorList>
    </citation>
    <scope>NUCLEOTIDE SEQUENCE</scope>
</reference>